<evidence type="ECO:0000313" key="3">
    <source>
        <dbReference type="Proteomes" id="UP000033452"/>
    </source>
</evidence>
<evidence type="ECO:0000313" key="2">
    <source>
        <dbReference type="EMBL" id="KJZ08106.1"/>
    </source>
</evidence>
<dbReference type="PATRIC" id="fig|43658.5.peg.2806"/>
<dbReference type="InterPro" id="IPR011990">
    <property type="entry name" value="TPR-like_helical_dom_sf"/>
</dbReference>
<dbReference type="Gene3D" id="1.25.40.10">
    <property type="entry name" value="Tetratricopeptide repeat domain"/>
    <property type="match status" value="2"/>
</dbReference>
<dbReference type="InterPro" id="IPR036249">
    <property type="entry name" value="Thioredoxin-like_sf"/>
</dbReference>
<evidence type="ECO:0000259" key="1">
    <source>
        <dbReference type="PROSITE" id="PS51352"/>
    </source>
</evidence>
<dbReference type="Pfam" id="PF00085">
    <property type="entry name" value="Thioredoxin"/>
    <property type="match status" value="1"/>
</dbReference>
<dbReference type="GO" id="GO:0015035">
    <property type="term" value="F:protein-disulfide reductase activity"/>
    <property type="evidence" value="ECO:0007669"/>
    <property type="project" value="TreeGrafter"/>
</dbReference>
<dbReference type="EMBL" id="JXYA01000028">
    <property type="protein sequence ID" value="KJZ08106.1"/>
    <property type="molecule type" value="Genomic_DNA"/>
</dbReference>
<gene>
    <name evidence="2" type="ORF">TW77_13275</name>
</gene>
<dbReference type="RefSeq" id="WP_046005475.1">
    <property type="nucleotide sequence ID" value="NZ_JXYA01000028.1"/>
</dbReference>
<dbReference type="Gene3D" id="3.40.30.10">
    <property type="entry name" value="Glutaredoxin"/>
    <property type="match status" value="1"/>
</dbReference>
<dbReference type="SUPFAM" id="SSF52833">
    <property type="entry name" value="Thioredoxin-like"/>
    <property type="match status" value="1"/>
</dbReference>
<sequence length="285" mass="30930">MENKILLTPENIQQVLASSDPEKLVLMTFFSAQEPNCIAQADILDALAQQYPNNIVVATVDCDQQQMLASQLAQQVGLQALPTLVVLKGGTPVDVLPGAKTQEEISKVLSAHLPSPELILLDQAKQALANGELNDAFALAKQAYGVAKDNPRVLLVFADICIQIQKVEEAEALLASVPAEAQDAYFTNLKSKLEQAKEAQESPELKRLMAEAKASPDDLSILCQLAQAQVDAGKKADALESLISVLRKDMNFGDAKKGYLDIIASLPEGDEIAARYRRKLYSLLY</sequence>
<protein>
    <submittedName>
        <fullName evidence="2">Thioredoxin</fullName>
    </submittedName>
</protein>
<dbReference type="AlphaFoldDB" id="A0A0F4QKF5"/>
<dbReference type="Pfam" id="PF14559">
    <property type="entry name" value="TPR_19"/>
    <property type="match status" value="1"/>
</dbReference>
<organism evidence="2 3">
    <name type="scientific">Pseudoalteromonas rubra</name>
    <dbReference type="NCBI Taxonomy" id="43658"/>
    <lineage>
        <taxon>Bacteria</taxon>
        <taxon>Pseudomonadati</taxon>
        <taxon>Pseudomonadota</taxon>
        <taxon>Gammaproteobacteria</taxon>
        <taxon>Alteromonadales</taxon>
        <taxon>Pseudoalteromonadaceae</taxon>
        <taxon>Pseudoalteromonas</taxon>
    </lineage>
</organism>
<name>A0A0F4QKF5_9GAMM</name>
<dbReference type="Pfam" id="PF14561">
    <property type="entry name" value="TPR_20"/>
    <property type="match status" value="1"/>
</dbReference>
<dbReference type="PANTHER" id="PTHR45663:SF11">
    <property type="entry name" value="GEO12009P1"/>
    <property type="match status" value="1"/>
</dbReference>
<dbReference type="SUPFAM" id="SSF48452">
    <property type="entry name" value="TPR-like"/>
    <property type="match status" value="1"/>
</dbReference>
<proteinExistence type="predicted"/>
<reference evidence="2 3" key="1">
    <citation type="journal article" date="2015" name="BMC Genomics">
        <title>Genome mining reveals unlocked bioactive potential of marine Gram-negative bacteria.</title>
        <authorList>
            <person name="Machado H."/>
            <person name="Sonnenschein E.C."/>
            <person name="Melchiorsen J."/>
            <person name="Gram L."/>
        </authorList>
    </citation>
    <scope>NUCLEOTIDE SEQUENCE [LARGE SCALE GENOMIC DNA]</scope>
    <source>
        <strain evidence="2 3">S2471</strain>
    </source>
</reference>
<comment type="caution">
    <text evidence="2">The sequence shown here is derived from an EMBL/GenBank/DDBJ whole genome shotgun (WGS) entry which is preliminary data.</text>
</comment>
<dbReference type="Proteomes" id="UP000033452">
    <property type="component" value="Unassembled WGS sequence"/>
</dbReference>
<dbReference type="OrthoDB" id="9790390at2"/>
<dbReference type="PANTHER" id="PTHR45663">
    <property type="entry name" value="GEO12009P1"/>
    <property type="match status" value="1"/>
</dbReference>
<dbReference type="PROSITE" id="PS51352">
    <property type="entry name" value="THIOREDOXIN_2"/>
    <property type="match status" value="1"/>
</dbReference>
<dbReference type="GO" id="GO:0005737">
    <property type="term" value="C:cytoplasm"/>
    <property type="evidence" value="ECO:0007669"/>
    <property type="project" value="TreeGrafter"/>
</dbReference>
<dbReference type="GO" id="GO:0006950">
    <property type="term" value="P:response to stress"/>
    <property type="evidence" value="ECO:0007669"/>
    <property type="project" value="UniProtKB-ARBA"/>
</dbReference>
<keyword evidence="3" id="KW-1185">Reference proteome</keyword>
<accession>A0A0F4QKF5</accession>
<feature type="domain" description="Thioredoxin" evidence="1">
    <location>
        <begin position="1"/>
        <end position="114"/>
    </location>
</feature>
<dbReference type="InterPro" id="IPR013766">
    <property type="entry name" value="Thioredoxin_domain"/>
</dbReference>